<reference evidence="10 11" key="1">
    <citation type="submission" date="2019-12" db="EMBL/GenBank/DDBJ databases">
        <title>Genomic-based taxomic classification of the family Erythrobacteraceae.</title>
        <authorList>
            <person name="Xu L."/>
        </authorList>
    </citation>
    <scope>NUCLEOTIDE SEQUENCE [LARGE SCALE GENOMIC DNA]</scope>
    <source>
        <strain evidence="10 11">KCTC 52763</strain>
    </source>
</reference>
<evidence type="ECO:0000256" key="4">
    <source>
        <dbReference type="ARBA" id="ARBA00023235"/>
    </source>
</evidence>
<feature type="transmembrane region" description="Helical" evidence="8">
    <location>
        <begin position="20"/>
        <end position="39"/>
    </location>
</feature>
<evidence type="ECO:0000313" key="11">
    <source>
        <dbReference type="Proteomes" id="UP000442714"/>
    </source>
</evidence>
<comment type="caution">
    <text evidence="10">The sequence shown here is derived from an EMBL/GenBank/DDBJ whole genome shotgun (WGS) entry which is preliminary data.</text>
</comment>
<dbReference type="PANTHER" id="PTHR43811">
    <property type="entry name" value="FKBP-TYPE PEPTIDYL-PROLYL CIS-TRANS ISOMERASE FKPA"/>
    <property type="match status" value="1"/>
</dbReference>
<dbReference type="Pfam" id="PF00254">
    <property type="entry name" value="FKBP_C"/>
    <property type="match status" value="1"/>
</dbReference>
<feature type="domain" description="PPIase FKBP-type" evidence="9">
    <location>
        <begin position="59"/>
        <end position="155"/>
    </location>
</feature>
<accession>A0A844ZNP3</accession>
<evidence type="ECO:0000259" key="9">
    <source>
        <dbReference type="PROSITE" id="PS50059"/>
    </source>
</evidence>
<dbReference type="PANTHER" id="PTHR43811:SF19">
    <property type="entry name" value="39 KDA FK506-BINDING NUCLEAR PROTEIN"/>
    <property type="match status" value="1"/>
</dbReference>
<evidence type="ECO:0000256" key="3">
    <source>
        <dbReference type="ARBA" id="ARBA00023110"/>
    </source>
</evidence>
<keyword evidence="8" id="KW-0472">Membrane</keyword>
<feature type="region of interest" description="Disordered" evidence="7">
    <location>
        <begin position="172"/>
        <end position="196"/>
    </location>
</feature>
<dbReference type="RefSeq" id="WP_160602860.1">
    <property type="nucleotide sequence ID" value="NZ_WTYX01000001.1"/>
</dbReference>
<evidence type="ECO:0000256" key="8">
    <source>
        <dbReference type="SAM" id="Phobius"/>
    </source>
</evidence>
<evidence type="ECO:0000313" key="10">
    <source>
        <dbReference type="EMBL" id="MXO89465.1"/>
    </source>
</evidence>
<keyword evidence="8" id="KW-1133">Transmembrane helix</keyword>
<evidence type="ECO:0000256" key="1">
    <source>
        <dbReference type="ARBA" id="ARBA00000971"/>
    </source>
</evidence>
<keyword evidence="3 5" id="KW-0697">Rotamase</keyword>
<comment type="catalytic activity">
    <reaction evidence="1 5 6">
        <text>[protein]-peptidylproline (omega=180) = [protein]-peptidylproline (omega=0)</text>
        <dbReference type="Rhea" id="RHEA:16237"/>
        <dbReference type="Rhea" id="RHEA-COMP:10747"/>
        <dbReference type="Rhea" id="RHEA-COMP:10748"/>
        <dbReference type="ChEBI" id="CHEBI:83833"/>
        <dbReference type="ChEBI" id="CHEBI:83834"/>
        <dbReference type="EC" id="5.2.1.8"/>
    </reaction>
</comment>
<evidence type="ECO:0000256" key="7">
    <source>
        <dbReference type="SAM" id="MobiDB-lite"/>
    </source>
</evidence>
<gene>
    <name evidence="10" type="ORF">GRI41_01390</name>
</gene>
<dbReference type="Gene3D" id="3.10.50.40">
    <property type="match status" value="1"/>
</dbReference>
<dbReference type="Proteomes" id="UP000442714">
    <property type="component" value="Unassembled WGS sequence"/>
</dbReference>
<dbReference type="EMBL" id="WTYX01000001">
    <property type="protein sequence ID" value="MXO89465.1"/>
    <property type="molecule type" value="Genomic_DNA"/>
</dbReference>
<sequence>MTEVTRVPLQPIAKGSLTKLWLGVIVAALIGAGIAWAAVPPSISVETVQEGTGETPNIGDMVFVKYTGKLADGTVFEESQSPPIPPGIFPEGTPFPIEEGATVAGFFEGLQKMRKGGRYVLHIPSNKGYGDSVPPGSPIPPGADLIFEIEVIDFMGRADFDTRLQALQQMMQMQQQGEEGGAGGPAGAPPQAQPGN</sequence>
<dbReference type="InterPro" id="IPR001179">
    <property type="entry name" value="PPIase_FKBP_dom"/>
</dbReference>
<dbReference type="EC" id="5.2.1.8" evidence="6"/>
<evidence type="ECO:0000256" key="6">
    <source>
        <dbReference type="RuleBase" id="RU003915"/>
    </source>
</evidence>
<dbReference type="AlphaFoldDB" id="A0A844ZNP3"/>
<dbReference type="OrthoDB" id="9812109at2"/>
<protein>
    <recommendedName>
        <fullName evidence="6">Peptidyl-prolyl cis-trans isomerase</fullName>
        <ecNumber evidence="6">5.2.1.8</ecNumber>
    </recommendedName>
</protein>
<comment type="similarity">
    <text evidence="2 6">Belongs to the FKBP-type PPIase family.</text>
</comment>
<dbReference type="SUPFAM" id="SSF54534">
    <property type="entry name" value="FKBP-like"/>
    <property type="match status" value="1"/>
</dbReference>
<keyword evidence="8" id="KW-0812">Transmembrane</keyword>
<feature type="compositionally biased region" description="Pro residues" evidence="7">
    <location>
        <begin position="187"/>
        <end position="196"/>
    </location>
</feature>
<evidence type="ECO:0000256" key="5">
    <source>
        <dbReference type="PROSITE-ProRule" id="PRU00277"/>
    </source>
</evidence>
<keyword evidence="4 5" id="KW-0413">Isomerase</keyword>
<keyword evidence="11" id="KW-1185">Reference proteome</keyword>
<organism evidence="10 11">
    <name type="scientific">Pontixanthobacter aquaemixtae</name>
    <dbReference type="NCBI Taxonomy" id="1958940"/>
    <lineage>
        <taxon>Bacteria</taxon>
        <taxon>Pseudomonadati</taxon>
        <taxon>Pseudomonadota</taxon>
        <taxon>Alphaproteobacteria</taxon>
        <taxon>Sphingomonadales</taxon>
        <taxon>Erythrobacteraceae</taxon>
        <taxon>Pontixanthobacter</taxon>
    </lineage>
</organism>
<evidence type="ECO:0000256" key="2">
    <source>
        <dbReference type="ARBA" id="ARBA00006577"/>
    </source>
</evidence>
<dbReference type="GO" id="GO:0003755">
    <property type="term" value="F:peptidyl-prolyl cis-trans isomerase activity"/>
    <property type="evidence" value="ECO:0007669"/>
    <property type="project" value="UniProtKB-UniRule"/>
</dbReference>
<dbReference type="PROSITE" id="PS50059">
    <property type="entry name" value="FKBP_PPIASE"/>
    <property type="match status" value="1"/>
</dbReference>
<name>A0A844ZNP3_9SPHN</name>
<dbReference type="InterPro" id="IPR046357">
    <property type="entry name" value="PPIase_dom_sf"/>
</dbReference>
<proteinExistence type="inferred from homology"/>